<comment type="caution">
    <text evidence="1">The sequence shown here is derived from an EMBL/GenBank/DDBJ whole genome shotgun (WGS) entry which is preliminary data.</text>
</comment>
<dbReference type="Proteomes" id="UP000620127">
    <property type="component" value="Unassembled WGS sequence"/>
</dbReference>
<reference evidence="2" key="1">
    <citation type="journal article" date="2019" name="Int. J. Syst. Evol. Microbiol.">
        <title>The Global Catalogue of Microorganisms (GCM) 10K type strain sequencing project: providing services to taxonomists for standard genome sequencing and annotation.</title>
        <authorList>
            <consortium name="The Broad Institute Genomics Platform"/>
            <consortium name="The Broad Institute Genome Sequencing Center for Infectious Disease"/>
            <person name="Wu L."/>
            <person name="Ma J."/>
        </authorList>
    </citation>
    <scope>NUCLEOTIDE SEQUENCE [LARGE SCALE GENOMIC DNA]</scope>
    <source>
        <strain evidence="2">KCTC 23916</strain>
    </source>
</reference>
<evidence type="ECO:0000313" key="1">
    <source>
        <dbReference type="EMBL" id="GGX22389.1"/>
    </source>
</evidence>
<accession>A0ABQ2XKM2</accession>
<gene>
    <name evidence="1" type="ORF">GCM10011282_30530</name>
</gene>
<name>A0ABQ2XKM2_9BURK</name>
<keyword evidence="2" id="KW-1185">Reference proteome</keyword>
<sequence length="65" mass="7366">MAVIKTAVLETKQGEEFPPRQTPFKYPGIMGKMHVCMFEKGVYFFTTHQRSNLGFYSAGDKTDTA</sequence>
<organism evidence="1 2">
    <name type="scientific">Undibacterium macrobrachii</name>
    <dbReference type="NCBI Taxonomy" id="1119058"/>
    <lineage>
        <taxon>Bacteria</taxon>
        <taxon>Pseudomonadati</taxon>
        <taxon>Pseudomonadota</taxon>
        <taxon>Betaproteobacteria</taxon>
        <taxon>Burkholderiales</taxon>
        <taxon>Oxalobacteraceae</taxon>
        <taxon>Undibacterium</taxon>
    </lineage>
</organism>
<proteinExistence type="predicted"/>
<evidence type="ECO:0000313" key="2">
    <source>
        <dbReference type="Proteomes" id="UP000620127"/>
    </source>
</evidence>
<protein>
    <submittedName>
        <fullName evidence="1">Uncharacterized protein</fullName>
    </submittedName>
</protein>
<dbReference type="EMBL" id="BMYT01000006">
    <property type="protein sequence ID" value="GGX22389.1"/>
    <property type="molecule type" value="Genomic_DNA"/>
</dbReference>